<dbReference type="NCBIfam" id="TIGR01509">
    <property type="entry name" value="HAD-SF-IA-v3"/>
    <property type="match status" value="1"/>
</dbReference>
<evidence type="ECO:0000313" key="2">
    <source>
        <dbReference type="Proteomes" id="UP000613113"/>
    </source>
</evidence>
<comment type="caution">
    <text evidence="1">The sequence shown here is derived from an EMBL/GenBank/DDBJ whole genome shotgun (WGS) entry which is preliminary data.</text>
</comment>
<dbReference type="RefSeq" id="WP_186863327.1">
    <property type="nucleotide sequence ID" value="NZ_JACOGC010000004.1"/>
</dbReference>
<dbReference type="SUPFAM" id="SSF56784">
    <property type="entry name" value="HAD-like"/>
    <property type="match status" value="1"/>
</dbReference>
<dbReference type="InterPro" id="IPR006439">
    <property type="entry name" value="HAD-SF_hydro_IA"/>
</dbReference>
<gene>
    <name evidence="1" type="ORF">H8K27_11545</name>
</gene>
<evidence type="ECO:0000313" key="1">
    <source>
        <dbReference type="EMBL" id="MBC3885766.1"/>
    </source>
</evidence>
<dbReference type="EMBL" id="JACOGC010000004">
    <property type="protein sequence ID" value="MBC3885766.1"/>
    <property type="molecule type" value="Genomic_DNA"/>
</dbReference>
<dbReference type="SFLD" id="SFLDG01132">
    <property type="entry name" value="C1.5.3:_5'-Nucleotidase_Like"/>
    <property type="match status" value="1"/>
</dbReference>
<dbReference type="SFLD" id="SFLDS00003">
    <property type="entry name" value="Haloacid_Dehalogenase"/>
    <property type="match status" value="1"/>
</dbReference>
<dbReference type="SFLD" id="SFLDG01129">
    <property type="entry name" value="C1.5:_HAD__Beta-PGM__Phosphata"/>
    <property type="match status" value="1"/>
</dbReference>
<keyword evidence="2" id="KW-1185">Reference proteome</keyword>
<accession>A0ABR6YPG5</accession>
<dbReference type="InterPro" id="IPR023214">
    <property type="entry name" value="HAD_sf"/>
</dbReference>
<dbReference type="PANTHER" id="PTHR12725:SF117">
    <property type="entry name" value="HALOACID DEHALOGENASE-LIKE HYDROLASE"/>
    <property type="match status" value="1"/>
</dbReference>
<dbReference type="NCBIfam" id="TIGR01993">
    <property type="entry name" value="Pyr-5-nucltdase"/>
    <property type="match status" value="1"/>
</dbReference>
<name>A0ABR6YPG5_9BURK</name>
<proteinExistence type="predicted"/>
<reference evidence="1 2" key="1">
    <citation type="submission" date="2020-08" db="EMBL/GenBank/DDBJ databases">
        <title>Novel species isolated from subtropical streams in China.</title>
        <authorList>
            <person name="Lu H."/>
        </authorList>
    </citation>
    <scope>NUCLEOTIDE SEQUENCE [LARGE SCALE GENOMIC DNA]</scope>
    <source>
        <strain evidence="1 2">FT31W</strain>
    </source>
</reference>
<sequence>MRKTAAPVWLFDLDNTLHNASHAIFPAINRNMNAYIARILGDGTTPADEATVNAVRQEYYLRYGVTMIGMVRHHGVKAEEFLQQAHAFDDLPAMIRAERGLSHILRRLPGKKILLTNAPRHYSHRVMRHLNLHRHFDDHIPVEEMRVHGRLQPKPSRPFLRKWLSQHRVAASRCILVEDSLDNLRAARHEGLRTVWVRGYLPLSQRGRGTASVDVRVRSVSALVRRYRSLA</sequence>
<dbReference type="Pfam" id="PF13419">
    <property type="entry name" value="HAD_2"/>
    <property type="match status" value="1"/>
</dbReference>
<dbReference type="Proteomes" id="UP000613113">
    <property type="component" value="Unassembled WGS sequence"/>
</dbReference>
<protein>
    <submittedName>
        <fullName evidence="1">Pyrimidine 5'-nucleotidase</fullName>
    </submittedName>
</protein>
<dbReference type="InterPro" id="IPR036412">
    <property type="entry name" value="HAD-like_sf"/>
</dbReference>
<dbReference type="PANTHER" id="PTHR12725">
    <property type="entry name" value="HALOACID DEHALOGENASE-LIKE HYDROLASE"/>
    <property type="match status" value="1"/>
</dbReference>
<dbReference type="Gene3D" id="3.40.50.1000">
    <property type="entry name" value="HAD superfamily/HAD-like"/>
    <property type="match status" value="1"/>
</dbReference>
<dbReference type="InterPro" id="IPR010237">
    <property type="entry name" value="Pyr-5-nucltdase"/>
</dbReference>
<dbReference type="Gene3D" id="1.10.150.450">
    <property type="match status" value="1"/>
</dbReference>
<organism evidence="1 2">
    <name type="scientific">Undibacterium griseum</name>
    <dbReference type="NCBI Taxonomy" id="2762295"/>
    <lineage>
        <taxon>Bacteria</taxon>
        <taxon>Pseudomonadati</taxon>
        <taxon>Pseudomonadota</taxon>
        <taxon>Betaproteobacteria</taxon>
        <taxon>Burkholderiales</taxon>
        <taxon>Oxalobacteraceae</taxon>
        <taxon>Undibacterium</taxon>
    </lineage>
</organism>
<dbReference type="InterPro" id="IPR041492">
    <property type="entry name" value="HAD_2"/>
</dbReference>